<evidence type="ECO:0000256" key="8">
    <source>
        <dbReference type="SAM" id="Phobius"/>
    </source>
</evidence>
<feature type="transmembrane region" description="Helical" evidence="8">
    <location>
        <begin position="98"/>
        <end position="116"/>
    </location>
</feature>
<proteinExistence type="inferred from homology"/>
<feature type="transmembrane region" description="Helical" evidence="8">
    <location>
        <begin position="45"/>
        <end position="78"/>
    </location>
</feature>
<dbReference type="PANTHER" id="PTHR34979">
    <property type="entry name" value="INNER MEMBRANE PROTEIN YGAZ"/>
    <property type="match status" value="1"/>
</dbReference>
<comment type="similarity">
    <text evidence="2">Belongs to the AzlC family.</text>
</comment>
<dbReference type="GO" id="GO:1903785">
    <property type="term" value="P:L-valine transmembrane transport"/>
    <property type="evidence" value="ECO:0007669"/>
    <property type="project" value="TreeGrafter"/>
</dbReference>
<dbReference type="PANTHER" id="PTHR34979:SF1">
    <property type="entry name" value="INNER MEMBRANE PROTEIN YGAZ"/>
    <property type="match status" value="1"/>
</dbReference>
<evidence type="ECO:0000256" key="2">
    <source>
        <dbReference type="ARBA" id="ARBA00010735"/>
    </source>
</evidence>
<dbReference type="RefSeq" id="WP_102072940.1">
    <property type="nucleotide sequence ID" value="NZ_PDNW01000003.1"/>
</dbReference>
<evidence type="ECO:0000256" key="3">
    <source>
        <dbReference type="ARBA" id="ARBA00022448"/>
    </source>
</evidence>
<keyword evidence="7 8" id="KW-0472">Membrane</keyword>
<keyword evidence="4" id="KW-1003">Cell membrane</keyword>
<feature type="transmembrane region" description="Helical" evidence="8">
    <location>
        <begin position="136"/>
        <end position="153"/>
    </location>
</feature>
<evidence type="ECO:0000256" key="1">
    <source>
        <dbReference type="ARBA" id="ARBA00004651"/>
    </source>
</evidence>
<dbReference type="GO" id="GO:0005886">
    <property type="term" value="C:plasma membrane"/>
    <property type="evidence" value="ECO:0007669"/>
    <property type="project" value="UniProtKB-SubCell"/>
</dbReference>
<reference evidence="9 10" key="1">
    <citation type="submission" date="2017-10" db="EMBL/GenBank/DDBJ databases">
        <title>Two draft genome sequences of Pusillimonas sp. strains isolated from a nitrate- and radionuclide-contaminated groundwater in Russia.</title>
        <authorList>
            <person name="Grouzdev D.S."/>
            <person name="Tourova T.P."/>
            <person name="Goeva M.A."/>
            <person name="Babich T.L."/>
            <person name="Sokolova D.S."/>
            <person name="Abdullin R."/>
            <person name="Poltaraus A.B."/>
            <person name="Toshchakov S.V."/>
            <person name="Nazina T.N."/>
        </authorList>
    </citation>
    <scope>NUCLEOTIDE SEQUENCE [LARGE SCALE GENOMIC DNA]</scope>
    <source>
        <strain evidence="9 10">JR1/69-3-13</strain>
    </source>
</reference>
<keyword evidence="5 8" id="KW-0812">Transmembrane</keyword>
<keyword evidence="6 8" id="KW-1133">Transmembrane helix</keyword>
<dbReference type="InterPro" id="IPR011606">
    <property type="entry name" value="Brnchd-chn_aa_trnsp_permease"/>
</dbReference>
<comment type="caution">
    <text evidence="9">The sequence shown here is derived from an EMBL/GenBank/DDBJ whole genome shotgun (WGS) entry which is preliminary data.</text>
</comment>
<keyword evidence="3" id="KW-0813">Transport</keyword>
<dbReference type="EMBL" id="PDNW01000003">
    <property type="protein sequence ID" value="PLC50988.1"/>
    <property type="molecule type" value="Genomic_DNA"/>
</dbReference>
<comment type="subcellular location">
    <subcellularLocation>
        <location evidence="1">Cell membrane</location>
        <topology evidence="1">Multi-pass membrane protein</topology>
    </subcellularLocation>
</comment>
<sequence length="230" mass="24443">MKSAFFRGLFDSLSIAAGYVPVAISFGLTAVYADIAPWMAVLISILVYAGASQFILVSLVASGSTALSIVGIVLLMNLRHCFYGPVLMGKFHDAPRRLPILLMAAGLTDEVFATAISKLNRQPAPEREHWYAGLQLGAYLSWVGGTAIGAFFGHDLLQGSPLLAQAMGFVLPALFFALLLEIRQLVPYYLLVGAALATVAASFVLPSYGAIIAGMLTGALLGLRHREGLK</sequence>
<accession>A0A2N4U7J1</accession>
<evidence type="ECO:0000256" key="6">
    <source>
        <dbReference type="ARBA" id="ARBA00022989"/>
    </source>
</evidence>
<feature type="transmembrane region" description="Helical" evidence="8">
    <location>
        <begin position="188"/>
        <end position="221"/>
    </location>
</feature>
<protein>
    <submittedName>
        <fullName evidence="9">AzlC-like protein</fullName>
    </submittedName>
</protein>
<dbReference type="Proteomes" id="UP000234190">
    <property type="component" value="Unassembled WGS sequence"/>
</dbReference>
<keyword evidence="10" id="KW-1185">Reference proteome</keyword>
<dbReference type="AlphaFoldDB" id="A0A2N4U7J1"/>
<dbReference type="OrthoDB" id="3177005at2"/>
<gene>
    <name evidence="9" type="ORF">CR159_05175</name>
</gene>
<feature type="transmembrane region" description="Helical" evidence="8">
    <location>
        <begin position="162"/>
        <end position="182"/>
    </location>
</feature>
<evidence type="ECO:0000256" key="4">
    <source>
        <dbReference type="ARBA" id="ARBA00022475"/>
    </source>
</evidence>
<evidence type="ECO:0000313" key="9">
    <source>
        <dbReference type="EMBL" id="PLC50988.1"/>
    </source>
</evidence>
<evidence type="ECO:0000256" key="7">
    <source>
        <dbReference type="ARBA" id="ARBA00023136"/>
    </source>
</evidence>
<organism evidence="9 10">
    <name type="scientific">Pollutimonas subterranea</name>
    <dbReference type="NCBI Taxonomy" id="2045210"/>
    <lineage>
        <taxon>Bacteria</taxon>
        <taxon>Pseudomonadati</taxon>
        <taxon>Pseudomonadota</taxon>
        <taxon>Betaproteobacteria</taxon>
        <taxon>Burkholderiales</taxon>
        <taxon>Alcaligenaceae</taxon>
        <taxon>Pollutimonas</taxon>
    </lineage>
</organism>
<feature type="transmembrane region" description="Helical" evidence="8">
    <location>
        <begin position="12"/>
        <end position="33"/>
    </location>
</feature>
<evidence type="ECO:0000256" key="5">
    <source>
        <dbReference type="ARBA" id="ARBA00022692"/>
    </source>
</evidence>
<name>A0A2N4U7J1_9BURK</name>
<dbReference type="Pfam" id="PF03591">
    <property type="entry name" value="AzlC"/>
    <property type="match status" value="1"/>
</dbReference>
<evidence type="ECO:0000313" key="10">
    <source>
        <dbReference type="Proteomes" id="UP000234190"/>
    </source>
</evidence>